<reference evidence="1" key="1">
    <citation type="journal article" date="2014" name="Front. Microbiol.">
        <title>High frequency of phylogenetically diverse reductive dehalogenase-homologous genes in deep subseafloor sedimentary metagenomes.</title>
        <authorList>
            <person name="Kawai M."/>
            <person name="Futagami T."/>
            <person name="Toyoda A."/>
            <person name="Takaki Y."/>
            <person name="Nishi S."/>
            <person name="Hori S."/>
            <person name="Arai W."/>
            <person name="Tsubouchi T."/>
            <person name="Morono Y."/>
            <person name="Uchiyama I."/>
            <person name="Ito T."/>
            <person name="Fujiyama A."/>
            <person name="Inagaki F."/>
            <person name="Takami H."/>
        </authorList>
    </citation>
    <scope>NUCLEOTIDE SEQUENCE</scope>
    <source>
        <strain evidence="1">Expedition CK06-06</strain>
    </source>
</reference>
<dbReference type="AlphaFoldDB" id="X1H2J4"/>
<organism evidence="1">
    <name type="scientific">marine sediment metagenome</name>
    <dbReference type="NCBI Taxonomy" id="412755"/>
    <lineage>
        <taxon>unclassified sequences</taxon>
        <taxon>metagenomes</taxon>
        <taxon>ecological metagenomes</taxon>
    </lineage>
</organism>
<sequence length="54" mass="6711">MRRAPNHLENFKKKIKKKPKWRRAPKLLETLKKKLKKKQSYWESNLEYYGHTGR</sequence>
<comment type="caution">
    <text evidence="1">The sequence shown here is derived from an EMBL/GenBank/DDBJ whole genome shotgun (WGS) entry which is preliminary data.</text>
</comment>
<name>X1H2J4_9ZZZZ</name>
<dbReference type="EMBL" id="BARU01006970">
    <property type="protein sequence ID" value="GAH39468.1"/>
    <property type="molecule type" value="Genomic_DNA"/>
</dbReference>
<protein>
    <submittedName>
        <fullName evidence="1">Uncharacterized protein</fullName>
    </submittedName>
</protein>
<proteinExistence type="predicted"/>
<gene>
    <name evidence="1" type="ORF">S03H2_13740</name>
</gene>
<accession>X1H2J4</accession>
<evidence type="ECO:0000313" key="1">
    <source>
        <dbReference type="EMBL" id="GAH39468.1"/>
    </source>
</evidence>